<evidence type="ECO:0000313" key="1">
    <source>
        <dbReference type="EMBL" id="CAK9272798.1"/>
    </source>
</evidence>
<reference evidence="1" key="1">
    <citation type="submission" date="2024-02" db="EMBL/GenBank/DDBJ databases">
        <authorList>
            <consortium name="ELIXIR-Norway"/>
            <consortium name="Elixir Norway"/>
        </authorList>
    </citation>
    <scope>NUCLEOTIDE SEQUENCE</scope>
</reference>
<proteinExistence type="predicted"/>
<gene>
    <name evidence="1" type="ORF">CSSPJE1EN1_LOCUS18276</name>
</gene>
<keyword evidence="2" id="KW-1185">Reference proteome</keyword>
<organism evidence="1 2">
    <name type="scientific">Sphagnum jensenii</name>
    <dbReference type="NCBI Taxonomy" id="128206"/>
    <lineage>
        <taxon>Eukaryota</taxon>
        <taxon>Viridiplantae</taxon>
        <taxon>Streptophyta</taxon>
        <taxon>Embryophyta</taxon>
        <taxon>Bryophyta</taxon>
        <taxon>Sphagnophytina</taxon>
        <taxon>Sphagnopsida</taxon>
        <taxon>Sphagnales</taxon>
        <taxon>Sphagnaceae</taxon>
        <taxon>Sphagnum</taxon>
    </lineage>
</organism>
<accession>A0ABP0X109</accession>
<dbReference type="EMBL" id="OZ020100">
    <property type="protein sequence ID" value="CAK9272798.1"/>
    <property type="molecule type" value="Genomic_DNA"/>
</dbReference>
<name>A0ABP0X109_9BRYO</name>
<sequence length="110" mass="12477">MDTQRTPEKPDQDSLEMARMENGDVENRSFEMQGVSAEGCNMHLVEVLEEDNVSQSPRMQQTVANFGDRQDLPIFRDFGKLPPIEYSLACFLSMVWLVTPTYASSCPIEV</sequence>
<protein>
    <submittedName>
        <fullName evidence="1">Uncharacterized protein</fullName>
    </submittedName>
</protein>
<evidence type="ECO:0000313" key="2">
    <source>
        <dbReference type="Proteomes" id="UP001497444"/>
    </source>
</evidence>
<dbReference type="Proteomes" id="UP001497444">
    <property type="component" value="Chromosome 5"/>
</dbReference>